<proteinExistence type="inferred from homology"/>
<organism evidence="4 5">
    <name type="scientific">Cladonia borealis</name>
    <dbReference type="NCBI Taxonomy" id="184061"/>
    <lineage>
        <taxon>Eukaryota</taxon>
        <taxon>Fungi</taxon>
        <taxon>Dikarya</taxon>
        <taxon>Ascomycota</taxon>
        <taxon>Pezizomycotina</taxon>
        <taxon>Lecanoromycetes</taxon>
        <taxon>OSLEUM clade</taxon>
        <taxon>Lecanoromycetidae</taxon>
        <taxon>Lecanorales</taxon>
        <taxon>Lecanorineae</taxon>
        <taxon>Cladoniaceae</taxon>
        <taxon>Cladonia</taxon>
    </lineage>
</organism>
<dbReference type="SUPFAM" id="SSF56176">
    <property type="entry name" value="FAD-binding/transporter-associated domain-like"/>
    <property type="match status" value="1"/>
</dbReference>
<evidence type="ECO:0000259" key="3">
    <source>
        <dbReference type="PROSITE" id="PS51387"/>
    </source>
</evidence>
<dbReference type="GO" id="GO:0071949">
    <property type="term" value="F:FAD binding"/>
    <property type="evidence" value="ECO:0007669"/>
    <property type="project" value="InterPro"/>
</dbReference>
<keyword evidence="2" id="KW-0560">Oxidoreductase</keyword>
<dbReference type="InterPro" id="IPR006094">
    <property type="entry name" value="Oxid_FAD_bind_N"/>
</dbReference>
<dbReference type="EMBL" id="JAFEKC020000018">
    <property type="protein sequence ID" value="KAK0509805.1"/>
    <property type="molecule type" value="Genomic_DNA"/>
</dbReference>
<dbReference type="InterPro" id="IPR016166">
    <property type="entry name" value="FAD-bd_PCMH"/>
</dbReference>
<comment type="similarity">
    <text evidence="1">Belongs to the oxygen-dependent FAD-linked oxidoreductase family.</text>
</comment>
<reference evidence="4" key="1">
    <citation type="submission" date="2023-03" db="EMBL/GenBank/DDBJ databases">
        <title>Complete genome of Cladonia borealis.</title>
        <authorList>
            <person name="Park H."/>
        </authorList>
    </citation>
    <scope>NUCLEOTIDE SEQUENCE</scope>
    <source>
        <strain evidence="4">ANT050790</strain>
    </source>
</reference>
<dbReference type="Pfam" id="PF01565">
    <property type="entry name" value="FAD_binding_4"/>
    <property type="match status" value="1"/>
</dbReference>
<evidence type="ECO:0000313" key="4">
    <source>
        <dbReference type="EMBL" id="KAK0509805.1"/>
    </source>
</evidence>
<dbReference type="PANTHER" id="PTHR13878:SF91">
    <property type="entry name" value="FAD BINDING DOMAIN PROTEIN (AFU_ORTHOLOGUE AFUA_6G12070)-RELATED"/>
    <property type="match status" value="1"/>
</dbReference>
<comment type="caution">
    <text evidence="4">The sequence shown here is derived from an EMBL/GenBank/DDBJ whole genome shotgun (WGS) entry which is preliminary data.</text>
</comment>
<protein>
    <recommendedName>
        <fullName evidence="3">FAD-binding PCMH-type domain-containing protein</fullName>
    </recommendedName>
</protein>
<dbReference type="InterPro" id="IPR012951">
    <property type="entry name" value="BBE"/>
</dbReference>
<dbReference type="Gene3D" id="3.30.465.10">
    <property type="match status" value="2"/>
</dbReference>
<keyword evidence="5" id="KW-1185">Reference proteome</keyword>
<evidence type="ECO:0000256" key="1">
    <source>
        <dbReference type="ARBA" id="ARBA00005466"/>
    </source>
</evidence>
<evidence type="ECO:0000256" key="2">
    <source>
        <dbReference type="ARBA" id="ARBA00023002"/>
    </source>
</evidence>
<name>A0AA39V7A4_9LECA</name>
<dbReference type="GO" id="GO:0016491">
    <property type="term" value="F:oxidoreductase activity"/>
    <property type="evidence" value="ECO:0007669"/>
    <property type="project" value="UniProtKB-KW"/>
</dbReference>
<dbReference type="AlphaFoldDB" id="A0AA39V7A4"/>
<evidence type="ECO:0000313" key="5">
    <source>
        <dbReference type="Proteomes" id="UP001166286"/>
    </source>
</evidence>
<dbReference type="PROSITE" id="PS51387">
    <property type="entry name" value="FAD_PCMH"/>
    <property type="match status" value="1"/>
</dbReference>
<dbReference type="InterPro" id="IPR050432">
    <property type="entry name" value="FAD-linked_Oxidoreductases_BP"/>
</dbReference>
<accession>A0AA39V7A4</accession>
<dbReference type="InterPro" id="IPR036318">
    <property type="entry name" value="FAD-bd_PCMH-like_sf"/>
</dbReference>
<gene>
    <name evidence="4" type="ORF">JMJ35_008199</name>
</gene>
<dbReference type="PANTHER" id="PTHR13878">
    <property type="entry name" value="GULONOLACTONE OXIDASE"/>
    <property type="match status" value="1"/>
</dbReference>
<dbReference type="Pfam" id="PF08031">
    <property type="entry name" value="BBE"/>
    <property type="match status" value="1"/>
</dbReference>
<sequence length="473" mass="51239">MAPFFANHSCDPFAAESSPCIIGVYVRYAIDVTEAQDITIGLAFAQESNIRLVIRNTGHDYLGKSTGDGALAIWTHHLKDIDFLDYQSAYYTGKAIKMGAGVQGFEAYAAADKEGLNVVGGECPTVGLAGGYTQGGGHSVLTSRYGMAADQTLEWEVVSANGTLLRASPTENPDLYWALSGGGGGTYGVVNSLTSRVYEDQPVSGLNLSFTSAGVTEDVFFSMIGSWHRHLIPITDAGCYALTLVTQESFTVFPVLCSGVSLTDLKALMAPFTDELSQAAINYTVDYSDYPSYLAGYTGLISPAYNGDSIGLSQTGGRLIPRSVIERNNDALTAAVRNITYDIPFISVAVKASKRATGQLYNAVLPAWRDTLLTVVLSSPWNETAPWSEDIALQQKMTDYWVPQLTALTPRGGCYLNEADFNQPDWQQTFYGSNYDKLLAVKNEYDPNNLFYATTAVGSEYWNVQTDGRLCKA</sequence>
<dbReference type="Proteomes" id="UP001166286">
    <property type="component" value="Unassembled WGS sequence"/>
</dbReference>
<feature type="domain" description="FAD-binding PCMH-type" evidence="3">
    <location>
        <begin position="21"/>
        <end position="200"/>
    </location>
</feature>
<dbReference type="InterPro" id="IPR016169">
    <property type="entry name" value="FAD-bd_PCMH_sub2"/>
</dbReference>